<organism evidence="1 2">
    <name type="scientific">Candidatus Liptonbacteria bacterium RIFCSPLOWO2_01_FULL_45_15</name>
    <dbReference type="NCBI Taxonomy" id="1798649"/>
    <lineage>
        <taxon>Bacteria</taxon>
        <taxon>Candidatus Liptoniibacteriota</taxon>
    </lineage>
</organism>
<proteinExistence type="predicted"/>
<name>A0A1G2CI34_9BACT</name>
<dbReference type="EMBL" id="MHKZ01000007">
    <property type="protein sequence ID" value="OGZ01049.1"/>
    <property type="molecule type" value="Genomic_DNA"/>
</dbReference>
<accession>A0A1G2CI34</accession>
<evidence type="ECO:0000313" key="2">
    <source>
        <dbReference type="Proteomes" id="UP000176287"/>
    </source>
</evidence>
<dbReference type="Proteomes" id="UP000176287">
    <property type="component" value="Unassembled WGS sequence"/>
</dbReference>
<gene>
    <name evidence="1" type="ORF">A3B13_02575</name>
</gene>
<evidence type="ECO:0000313" key="1">
    <source>
        <dbReference type="EMBL" id="OGZ01049.1"/>
    </source>
</evidence>
<reference evidence="1 2" key="1">
    <citation type="journal article" date="2016" name="Nat. Commun.">
        <title>Thousands of microbial genomes shed light on interconnected biogeochemical processes in an aquifer system.</title>
        <authorList>
            <person name="Anantharaman K."/>
            <person name="Brown C.T."/>
            <person name="Hug L.A."/>
            <person name="Sharon I."/>
            <person name="Castelle C.J."/>
            <person name="Probst A.J."/>
            <person name="Thomas B.C."/>
            <person name="Singh A."/>
            <person name="Wilkins M.J."/>
            <person name="Karaoz U."/>
            <person name="Brodie E.L."/>
            <person name="Williams K.H."/>
            <person name="Hubbard S.S."/>
            <person name="Banfield J.F."/>
        </authorList>
    </citation>
    <scope>NUCLEOTIDE SEQUENCE [LARGE SCALE GENOMIC DNA]</scope>
</reference>
<dbReference type="AlphaFoldDB" id="A0A1G2CI34"/>
<protein>
    <submittedName>
        <fullName evidence="1">Uncharacterized protein</fullName>
    </submittedName>
</protein>
<sequence length="74" mass="8567">MRTEIAKKDIVHNRVIVRTITGVEIVFGRDRGMVRFVAKSPPSYVDKGLFDEARELAKKEFKTFREEEKVAAQK</sequence>
<dbReference type="STRING" id="1798649.A3B13_02575"/>
<comment type="caution">
    <text evidence="1">The sequence shown here is derived from an EMBL/GenBank/DDBJ whole genome shotgun (WGS) entry which is preliminary data.</text>
</comment>